<evidence type="ECO:0008006" key="4">
    <source>
        <dbReference type="Google" id="ProtNLM"/>
    </source>
</evidence>
<dbReference type="Proteomes" id="UP000636264">
    <property type="component" value="Unassembled WGS sequence"/>
</dbReference>
<evidence type="ECO:0000313" key="3">
    <source>
        <dbReference type="Proteomes" id="UP000636264"/>
    </source>
</evidence>
<keyword evidence="1" id="KW-0732">Signal</keyword>
<protein>
    <recommendedName>
        <fullName evidence="4">DUF3551 domain-containing protein</fullName>
    </recommendedName>
</protein>
<dbReference type="AlphaFoldDB" id="A0A916W1A5"/>
<name>A0A916W1A5_9HYPH</name>
<proteinExistence type="predicted"/>
<organism evidence="2 3">
    <name type="scientific">Nitratireductor aestuarii</name>
    <dbReference type="NCBI Taxonomy" id="1735103"/>
    <lineage>
        <taxon>Bacteria</taxon>
        <taxon>Pseudomonadati</taxon>
        <taxon>Pseudomonadota</taxon>
        <taxon>Alphaproteobacteria</taxon>
        <taxon>Hyphomicrobiales</taxon>
        <taxon>Phyllobacteriaceae</taxon>
        <taxon>Nitratireductor</taxon>
    </lineage>
</organism>
<evidence type="ECO:0000256" key="1">
    <source>
        <dbReference type="SAM" id="SignalP"/>
    </source>
</evidence>
<feature type="signal peptide" evidence="1">
    <location>
        <begin position="1"/>
        <end position="33"/>
    </location>
</feature>
<evidence type="ECO:0000313" key="2">
    <source>
        <dbReference type="EMBL" id="GGA58675.1"/>
    </source>
</evidence>
<gene>
    <name evidence="2" type="ORF">GCM10011385_10440</name>
</gene>
<accession>A0A916W1A5</accession>
<comment type="caution">
    <text evidence="2">The sequence shown here is derived from an EMBL/GenBank/DDBJ whole genome shotgun (WGS) entry which is preliminary data.</text>
</comment>
<dbReference type="EMBL" id="BMIF01000002">
    <property type="protein sequence ID" value="GGA58675.1"/>
    <property type="molecule type" value="Genomic_DNA"/>
</dbReference>
<reference evidence="2" key="2">
    <citation type="submission" date="2020-09" db="EMBL/GenBank/DDBJ databases">
        <authorList>
            <person name="Sun Q."/>
            <person name="Zhou Y."/>
        </authorList>
    </citation>
    <scope>NUCLEOTIDE SEQUENCE</scope>
    <source>
        <strain evidence="2">CGMCC 1.15320</strain>
    </source>
</reference>
<feature type="chain" id="PRO_5037938726" description="DUF3551 domain-containing protein" evidence="1">
    <location>
        <begin position="34"/>
        <end position="128"/>
    </location>
</feature>
<keyword evidence="3" id="KW-1185">Reference proteome</keyword>
<reference evidence="2" key="1">
    <citation type="journal article" date="2014" name="Int. J. Syst. Evol. Microbiol.">
        <title>Complete genome sequence of Corynebacterium casei LMG S-19264T (=DSM 44701T), isolated from a smear-ripened cheese.</title>
        <authorList>
            <consortium name="US DOE Joint Genome Institute (JGI-PGF)"/>
            <person name="Walter F."/>
            <person name="Albersmeier A."/>
            <person name="Kalinowski J."/>
            <person name="Ruckert C."/>
        </authorList>
    </citation>
    <scope>NUCLEOTIDE SEQUENCE</scope>
    <source>
        <strain evidence="2">CGMCC 1.15320</strain>
    </source>
</reference>
<sequence>MPYADKHRHSLIVASAVLTFVLVCMLSVFQAVAAPAPAGKWQGLERRAELTKAVSPWAARRQTCDSGAGSPPPLDLICGPAPYALCLKAEPDLFFGRESACQWSEKSTFLTSRPYEAGAPRAPPAVWF</sequence>